<dbReference type="InterPro" id="IPR041627">
    <property type="entry name" value="AAA_lid_6"/>
</dbReference>
<feature type="compositionally biased region" description="Polar residues" evidence="5">
    <location>
        <begin position="1155"/>
        <end position="1183"/>
    </location>
</feature>
<dbReference type="Gene3D" id="3.40.50.300">
    <property type="entry name" value="P-loop containing nucleotide triphosphate hydrolases"/>
    <property type="match status" value="6"/>
</dbReference>
<dbReference type="CDD" id="cd17936">
    <property type="entry name" value="EEXXEc_NFX1"/>
    <property type="match status" value="1"/>
</dbReference>
<dbReference type="InterPro" id="IPR003959">
    <property type="entry name" value="ATPase_AAA_core"/>
</dbReference>
<feature type="compositionally biased region" description="Basic and acidic residues" evidence="5">
    <location>
        <begin position="1137"/>
        <end position="1152"/>
    </location>
</feature>
<dbReference type="PROSITE" id="PS51388">
    <property type="entry name" value="GED"/>
    <property type="match status" value="1"/>
</dbReference>
<feature type="region of interest" description="Disordered" evidence="5">
    <location>
        <begin position="2198"/>
        <end position="2220"/>
    </location>
</feature>
<dbReference type="Pfam" id="PF13087">
    <property type="entry name" value="AAA_12"/>
    <property type="match status" value="1"/>
</dbReference>
<dbReference type="FunFam" id="3.40.50.300:FF:000216">
    <property type="entry name" value="Type VII secretion ATPase EccA"/>
    <property type="match status" value="3"/>
</dbReference>
<dbReference type="InterPro" id="IPR041677">
    <property type="entry name" value="DNA2/NAM7_AAA_11"/>
</dbReference>
<organism evidence="7 8">
    <name type="scientific">Aspergillus nomiae NRRL (strain ATCC 15546 / NRRL 13137 / CBS 260.88 / M93)</name>
    <dbReference type="NCBI Taxonomy" id="1509407"/>
    <lineage>
        <taxon>Eukaryota</taxon>
        <taxon>Fungi</taxon>
        <taxon>Dikarya</taxon>
        <taxon>Ascomycota</taxon>
        <taxon>Pezizomycotina</taxon>
        <taxon>Eurotiomycetes</taxon>
        <taxon>Eurotiomycetidae</taxon>
        <taxon>Eurotiales</taxon>
        <taxon>Aspergillaceae</taxon>
        <taxon>Aspergillus</taxon>
        <taxon>Aspergillus subgen. Circumdati</taxon>
    </lineage>
</organism>
<evidence type="ECO:0000259" key="6">
    <source>
        <dbReference type="PROSITE" id="PS51388"/>
    </source>
</evidence>
<dbReference type="Pfam" id="PF01031">
    <property type="entry name" value="Dynamin_M"/>
    <property type="match status" value="1"/>
</dbReference>
<evidence type="ECO:0000256" key="1">
    <source>
        <dbReference type="ARBA" id="ARBA00010378"/>
    </source>
</evidence>
<gene>
    <name evidence="7" type="ORF">ANOM_010920</name>
</gene>
<dbReference type="Gene3D" id="1.20.120.1240">
    <property type="entry name" value="Dynamin, middle domain"/>
    <property type="match status" value="1"/>
</dbReference>
<keyword evidence="8" id="KW-1185">Reference proteome</keyword>
<keyword evidence="3" id="KW-0378">Hydrolase</keyword>
<proteinExistence type="inferred from homology"/>
<evidence type="ECO:0000256" key="4">
    <source>
        <dbReference type="ARBA" id="ARBA00022840"/>
    </source>
</evidence>
<dbReference type="Proteomes" id="UP000037505">
    <property type="component" value="Unassembled WGS sequence"/>
</dbReference>
<keyword evidence="3" id="KW-0347">Helicase</keyword>
<accession>A0A0L1ING2</accession>
<name>A0A0L1ING2_ASPN3</name>
<dbReference type="Gene3D" id="1.10.8.60">
    <property type="match status" value="2"/>
</dbReference>
<keyword evidence="4" id="KW-0067">ATP-binding</keyword>
<dbReference type="Pfam" id="PF00004">
    <property type="entry name" value="AAA"/>
    <property type="match status" value="3"/>
</dbReference>
<evidence type="ECO:0000256" key="5">
    <source>
        <dbReference type="SAM" id="MobiDB-lite"/>
    </source>
</evidence>
<evidence type="ECO:0000313" key="8">
    <source>
        <dbReference type="Proteomes" id="UP000037505"/>
    </source>
</evidence>
<dbReference type="InterPro" id="IPR020850">
    <property type="entry name" value="GED_dom"/>
</dbReference>
<dbReference type="InterPro" id="IPR000641">
    <property type="entry name" value="CbxX/CfxQ"/>
</dbReference>
<dbReference type="FunFam" id="1.10.8.60:FF:000159">
    <property type="entry name" value="p-loop containing nucleoside triphosphate hydrolase protein"/>
    <property type="match status" value="1"/>
</dbReference>
<evidence type="ECO:0000256" key="2">
    <source>
        <dbReference type="ARBA" id="ARBA00022741"/>
    </source>
</evidence>
<dbReference type="CDD" id="cd00009">
    <property type="entry name" value="AAA"/>
    <property type="match status" value="2"/>
</dbReference>
<keyword evidence="2" id="KW-0547">Nucleotide-binding</keyword>
<dbReference type="InterPro" id="IPR003593">
    <property type="entry name" value="AAA+_ATPase"/>
</dbReference>
<dbReference type="GO" id="GO:0005524">
    <property type="term" value="F:ATP binding"/>
    <property type="evidence" value="ECO:0007669"/>
    <property type="project" value="UniProtKB-KW"/>
</dbReference>
<dbReference type="STRING" id="1509407.A0A0L1ING2"/>
<dbReference type="OrthoDB" id="2423195at2759"/>
<dbReference type="PANTHER" id="PTHR43392">
    <property type="entry name" value="AAA-TYPE ATPASE FAMILY PROTEIN / ANKYRIN REPEAT FAMILY PROTEIN"/>
    <property type="match status" value="1"/>
</dbReference>
<dbReference type="Pfam" id="PF17866">
    <property type="entry name" value="AAA_lid_6"/>
    <property type="match status" value="2"/>
</dbReference>
<feature type="region of interest" description="Disordered" evidence="5">
    <location>
        <begin position="2073"/>
        <end position="2119"/>
    </location>
</feature>
<dbReference type="InterPro" id="IPR027417">
    <property type="entry name" value="P-loop_NTPase"/>
</dbReference>
<dbReference type="FunFam" id="3.40.50.300:FF:001660">
    <property type="entry name" value="NF-X1 finger and helicase protein, putative"/>
    <property type="match status" value="1"/>
</dbReference>
<dbReference type="Pfam" id="PF13086">
    <property type="entry name" value="AAA_11"/>
    <property type="match status" value="1"/>
</dbReference>
<dbReference type="GO" id="GO:0004386">
    <property type="term" value="F:helicase activity"/>
    <property type="evidence" value="ECO:0007669"/>
    <property type="project" value="InterPro"/>
</dbReference>
<reference evidence="7 8" key="1">
    <citation type="submission" date="2014-06" db="EMBL/GenBank/DDBJ databases">
        <title>The Genome of the Aflatoxigenic Filamentous Fungus Aspergillus nomius.</title>
        <authorList>
            <person name="Moore M.G."/>
            <person name="Shannon B.M."/>
            <person name="Brian M.M."/>
        </authorList>
    </citation>
    <scope>NUCLEOTIDE SEQUENCE [LARGE SCALE GENOMIC DNA]</scope>
    <source>
        <strain evidence="7 8">NRRL 13137</strain>
    </source>
</reference>
<protein>
    <submittedName>
        <fullName evidence="7">Putative nonsense-mediated mRNA decay protein</fullName>
    </submittedName>
</protein>
<feature type="compositionally biased region" description="Basic and acidic residues" evidence="5">
    <location>
        <begin position="2173"/>
        <end position="2183"/>
    </location>
</feature>
<feature type="domain" description="GED" evidence="6">
    <location>
        <begin position="2394"/>
        <end position="2427"/>
    </location>
</feature>
<evidence type="ECO:0000256" key="3">
    <source>
        <dbReference type="ARBA" id="ARBA00022806"/>
    </source>
</evidence>
<dbReference type="RefSeq" id="XP_015401788.1">
    <property type="nucleotide sequence ID" value="XM_015556176.1"/>
</dbReference>
<evidence type="ECO:0000313" key="7">
    <source>
        <dbReference type="EMBL" id="KNG80865.1"/>
    </source>
</evidence>
<dbReference type="GO" id="GO:0016887">
    <property type="term" value="F:ATP hydrolysis activity"/>
    <property type="evidence" value="ECO:0007669"/>
    <property type="project" value="InterPro"/>
</dbReference>
<dbReference type="InterPro" id="IPR000375">
    <property type="entry name" value="Dynamin_stalk"/>
</dbReference>
<dbReference type="FunFam" id="1.10.8.60:FF:000160">
    <property type="entry name" value="WGS project CABT00000000 data, contig 2.55"/>
    <property type="match status" value="1"/>
</dbReference>
<dbReference type="PANTHER" id="PTHR43392:SF2">
    <property type="entry name" value="AAA-TYPE ATPASE FAMILY PROTEIN _ ANKYRIN REPEAT FAMILY PROTEIN"/>
    <property type="match status" value="1"/>
</dbReference>
<dbReference type="InterPro" id="IPR041679">
    <property type="entry name" value="DNA2/NAM7-like_C"/>
</dbReference>
<feature type="region of interest" description="Disordered" evidence="5">
    <location>
        <begin position="1134"/>
        <end position="1183"/>
    </location>
</feature>
<sequence>MTSRTDRLAKFFDLVLSGKRPVATVDNFTLLLEAIFEKNNHAACVERIVASPAARNAIHAGVRFNTKPDFLNRHTALFLQYLSDPSIKTLCNGQHLRDIVEVIIEPRTLWNAFMKAFQAKTLTEPAVQAFAWLMIECLTHASADEADMVDDAQTVVSSGSLLKSTSPETRAYGHKLKQVLELKASNTFIEKSDYVPGGRHDNDHVDFRQIAIYPTNDESCSVEKPFYRRADEILQLPIEKRVAGHLDNQFRLLREDMLSDIREELQAVTGRKKRRRTVTTLKGLSVKEIFNGIEKRMTPCGLVITCLQGLEALKARDKEGRKAFLKNDRGYLRHQSFGCLLRGKEIVSFATVDRQIDYLLEDEPRIVLRIIGDDAVRKTLSYFKLYNDLMFLFVNTAVFAYEPILKRLQEKAELPLAEDLLDYQRDTEISQSNIIEERLIKDLDHGERTVQDVLTSEKPINLDSSQMQAFVSGLSQKVSLIQGPPGTGKSFVGALIAKALFDHSREAMLVMCYTNHALDQFLEDLLDIGITSSAIVRLGSKSSQRIMPLKLSEQHSSNRRTQATWRILDQIKEKARELREVLNGAFGTYFNFKINPDTILEYLEFEEPHFYEAFTPPVDPEGMTLVGEGGRKVTSQYIYSHWVQGKNYPTAISNHLSQQANSVWQTSKNTRQAKVDSWTKLLLEEQVANVQGLMSRLDRCEERRGELWSETTREILRSKRIIGCTTTGAAMHARDLGAISPGIVLLEEAGEILESHVLTALGSHTKQLIMIGDHQQLRPKINNYNLSVEKGSGYDLNRSLFERLVLSGFPHSTLAKQHRMVPEVSSLVRNLTYPELLDGDKTMNRPAPRGLQDRVIFISHSYPEGSLGGVADRNDIGGKASKQNPFEVQLVLRIVRYLGQQGYGTDRLVVLTPYLGQLYLLREELRKETDPILNDLDCYDLVRAGLMTQASAQHIKRPIKLSTIDNYQGEESEIVIASLTRSNKNGDIGFMAAPQRLNVLLSRARDVLIMVGNPKTFLSSKKGECVWRPFVDQLQTSGHLYDGLPVKCEQHPKRLAVLQSPDDFDAKCPDGGCEEPWEVERRRQRDMELDAKRQAKQQEYAHQLAEIQDEIAHERRLQQEKQDEKERQRVLQQTLDDLERLKTRGAERKRETSPGVVNSDQTGQNSQTLPDRSKNISQTASGTTIGPDVIQALSSSEQDWLYQKQYEGAQSKELDQLMGMIGLESIKAKFLNIKSQVDAAFRQNIDFKADRFGSVLLGNPGTGKTTVARIYAKFLTAMGIIPGSFITETTGSRLANGGVSDCEKQLSKILNNGGGVLFIDEAYQLAQNNGPGSQVLDYLLAEVENLTGKVVVVLAGYRRQMEKFFAHNPGLPSRFPHEFIFEDYTEQELLRILEYQINKKFRRNMKVEGGMNGLYCRIVARRIGRQRGHEGFGNARTVENVLARITARQAARLACERRNHAPNQPPIDDFLLTKKDLLGPEPNQALQHCSAWKKLQNMIGLASVKNTVHALLDSIQSNYERELNEKPLVEFTLNRVFLGSPGTGKTTVAKLYGQILVDLGYLSNGEVIVKNPADFIGSVIGGSEQNTKGILASTLGKVLVIDEAYGLFGGGTRDRSGSNTNQFKTAVVDTIVAEVQSVPGDDRCVLLLGYQEQMKEMFQNVNPGLSRRFALDDAFVFEDFSDIELRQILDLKLKDQGFITSDKGAKVAIEILARARNRPHFGNAGEIDILLNGAKVRQQQRRSAKVGNPAIDYLEPQDLDPEYDRGEREEINVRMLFQDTIGCEAIINKLEDYRLTVKNLRELEIDPRQHLPFNFLFRGPPGTGKTSTARKMGQVYYDLGLLSSAEVIESSATDLVGQYVGHTGPKTQELLEKSLGKVLLIDEAYRLAEGQFAKEAMDEIVDCITKPNFFQKLIIILAGYDQDINRLININPGLTSRFPEELEFASITPDACIKLLTKLLQKQKSDFRLKINRFDLDALESPRPEFTKKLRSRFTRLTQTANWANARDIQTISKSIFGVAIKSMRDKKIAICEDLVISKIDDMMSERIKRATNQSVARNPTLDLLQSQALGRQPVTPVLTTTFNPPAASEDSAENDERSPPAPSALEAPSDSITRDDGVSDEVWEQLEQDRQAAKAAEDRYKELLDDERTAEKAVNDLPHPSPVKSSDSEVDTEAKKQREQRRLEELARRAKLEDLRKKREAEEKARKKEQQIQRKLRHMGSQETFDVSFHRSTDDQQNIYDWIRTLHRDSRGAELPGTVNPAGLENMFRQQSSPWENIAQDYVEKASSKISDFIRMSLERIVGDDEVRASLMSQIVRRQTTTSTRAMKILSTILSDERGGILQTVNHYFADTLAETRQERVMARLSNLDLEGVPMNVTHVLRGIHLSNEEQPINDIHDILKAYYKLALKRFCDTVILQVTERCLLG</sequence>
<comment type="caution">
    <text evidence="7">The sequence shown here is derived from an EMBL/GenBank/DDBJ whole genome shotgun (WGS) entry which is preliminary data.</text>
</comment>
<dbReference type="SUPFAM" id="SSF52540">
    <property type="entry name" value="P-loop containing nucleoside triphosphate hydrolases"/>
    <property type="match status" value="4"/>
</dbReference>
<feature type="region of interest" description="Disordered" evidence="5">
    <location>
        <begin position="2152"/>
        <end position="2183"/>
    </location>
</feature>
<dbReference type="InterPro" id="IPR047187">
    <property type="entry name" value="SF1_C_Upf1"/>
</dbReference>
<dbReference type="SMART" id="SM00382">
    <property type="entry name" value="AAA"/>
    <property type="match status" value="4"/>
</dbReference>
<dbReference type="EMBL" id="JNOM01000527">
    <property type="protein sequence ID" value="KNG80865.1"/>
    <property type="molecule type" value="Genomic_DNA"/>
</dbReference>
<dbReference type="CDD" id="cd18808">
    <property type="entry name" value="SF1_C_Upf1"/>
    <property type="match status" value="1"/>
</dbReference>
<dbReference type="InterPro" id="IPR050773">
    <property type="entry name" value="CbxX/CfxQ_RuBisCO_ESX"/>
</dbReference>
<dbReference type="GeneID" id="26812724"/>
<dbReference type="PRINTS" id="PR00819">
    <property type="entry name" value="CBXCFQXSUPER"/>
</dbReference>
<comment type="similarity">
    <text evidence="1">Belongs to the CbxX/CfxQ family.</text>
</comment>
<feature type="compositionally biased region" description="Basic and acidic residues" evidence="5">
    <location>
        <begin position="2198"/>
        <end position="2213"/>
    </location>
</feature>